<feature type="domain" description="HTH marR-type" evidence="1">
    <location>
        <begin position="55"/>
        <end position="113"/>
    </location>
</feature>
<dbReference type="InterPro" id="IPR000835">
    <property type="entry name" value="HTH_MarR-typ"/>
</dbReference>
<comment type="caution">
    <text evidence="2">The sequence shown here is derived from an EMBL/GenBank/DDBJ whole genome shotgun (WGS) entry which is preliminary data.</text>
</comment>
<dbReference type="Pfam" id="PF12802">
    <property type="entry name" value="MarR_2"/>
    <property type="match status" value="1"/>
</dbReference>
<dbReference type="InterPro" id="IPR036388">
    <property type="entry name" value="WH-like_DNA-bd_sf"/>
</dbReference>
<dbReference type="Gene3D" id="1.10.10.10">
    <property type="entry name" value="Winged helix-like DNA-binding domain superfamily/Winged helix DNA-binding domain"/>
    <property type="match status" value="1"/>
</dbReference>
<evidence type="ECO:0000259" key="1">
    <source>
        <dbReference type="Pfam" id="PF12802"/>
    </source>
</evidence>
<sequence>MTDSAAADVTAVDPRVPGLVQHDAAAVALVEEQVSVLFQRAKLLWRRAAESVHPDLQPVGYRMLNYLVRRGPTNAGVLADFLDTDRSVVSRQAKVLGGLELITVEPDPADGRGRLLRATEPACVLVERTRASMTQTLFGGSVRSTPTR</sequence>
<protein>
    <recommendedName>
        <fullName evidence="1">HTH marR-type domain-containing protein</fullName>
    </recommendedName>
</protein>
<dbReference type="GO" id="GO:0003700">
    <property type="term" value="F:DNA-binding transcription factor activity"/>
    <property type="evidence" value="ECO:0007669"/>
    <property type="project" value="InterPro"/>
</dbReference>
<dbReference type="Proteomes" id="UP001157161">
    <property type="component" value="Unassembled WGS sequence"/>
</dbReference>
<name>A0AA37XGY5_9MICO</name>
<dbReference type="InterPro" id="IPR036390">
    <property type="entry name" value="WH_DNA-bd_sf"/>
</dbReference>
<dbReference type="RefSeq" id="WP_284252026.1">
    <property type="nucleotide sequence ID" value="NZ_BSUM01000001.1"/>
</dbReference>
<keyword evidence="3" id="KW-1185">Reference proteome</keyword>
<dbReference type="AlphaFoldDB" id="A0AA37XGY5"/>
<proteinExistence type="predicted"/>
<dbReference type="EMBL" id="BSUM01000001">
    <property type="protein sequence ID" value="GMA33301.1"/>
    <property type="molecule type" value="Genomic_DNA"/>
</dbReference>
<reference evidence="2" key="2">
    <citation type="submission" date="2023-02" db="EMBL/GenBank/DDBJ databases">
        <authorList>
            <person name="Sun Q."/>
            <person name="Mori K."/>
        </authorList>
    </citation>
    <scope>NUCLEOTIDE SEQUENCE</scope>
    <source>
        <strain evidence="2">NBRC 112290</strain>
    </source>
</reference>
<organism evidence="2 3">
    <name type="scientific">Litorihabitans aurantiacus</name>
    <dbReference type="NCBI Taxonomy" id="1930061"/>
    <lineage>
        <taxon>Bacteria</taxon>
        <taxon>Bacillati</taxon>
        <taxon>Actinomycetota</taxon>
        <taxon>Actinomycetes</taxon>
        <taxon>Micrococcales</taxon>
        <taxon>Beutenbergiaceae</taxon>
        <taxon>Litorihabitans</taxon>
    </lineage>
</organism>
<reference evidence="2" key="1">
    <citation type="journal article" date="2014" name="Int. J. Syst. Evol. Microbiol.">
        <title>Complete genome sequence of Corynebacterium casei LMG S-19264T (=DSM 44701T), isolated from a smear-ripened cheese.</title>
        <authorList>
            <consortium name="US DOE Joint Genome Institute (JGI-PGF)"/>
            <person name="Walter F."/>
            <person name="Albersmeier A."/>
            <person name="Kalinowski J."/>
            <person name="Ruckert C."/>
        </authorList>
    </citation>
    <scope>NUCLEOTIDE SEQUENCE</scope>
    <source>
        <strain evidence="2">NBRC 112290</strain>
    </source>
</reference>
<evidence type="ECO:0000313" key="2">
    <source>
        <dbReference type="EMBL" id="GMA33301.1"/>
    </source>
</evidence>
<dbReference type="SUPFAM" id="SSF46785">
    <property type="entry name" value="Winged helix' DNA-binding domain"/>
    <property type="match status" value="1"/>
</dbReference>
<accession>A0AA37XGY5</accession>
<gene>
    <name evidence="2" type="ORF">GCM10025875_32930</name>
</gene>
<evidence type="ECO:0000313" key="3">
    <source>
        <dbReference type="Proteomes" id="UP001157161"/>
    </source>
</evidence>